<dbReference type="NCBIfam" id="TIGR01764">
    <property type="entry name" value="excise"/>
    <property type="match status" value="1"/>
</dbReference>
<dbReference type="AlphaFoldDB" id="A0A6P1NRH5"/>
<proteinExistence type="predicted"/>
<dbReference type="Pfam" id="PF12728">
    <property type="entry name" value="HTH_17"/>
    <property type="match status" value="1"/>
</dbReference>
<gene>
    <name evidence="2" type="ORF">GU926_01980</name>
</gene>
<dbReference type="RefSeq" id="WP_160688539.1">
    <property type="nucleotide sequence ID" value="NZ_CP047897.1"/>
</dbReference>
<evidence type="ECO:0000259" key="1">
    <source>
        <dbReference type="Pfam" id="PF12728"/>
    </source>
</evidence>
<protein>
    <submittedName>
        <fullName evidence="2">Helix-turn-helix domain-containing protein</fullName>
    </submittedName>
</protein>
<dbReference type="KEGG" id="nib:GU926_01980"/>
<keyword evidence="3" id="KW-1185">Reference proteome</keyword>
<dbReference type="EMBL" id="CP047897">
    <property type="protein sequence ID" value="QHL86277.1"/>
    <property type="molecule type" value="Genomic_DNA"/>
</dbReference>
<sequence>MSSNIRVQRICQQCGKEFEARTTVTRTCSDTCAKRLYKAKQKEAKVEASNKETLQIKAQPVEAVKSKEYLTIKDTAILLNSSRQTIYNLIEKGTLRAVKLSERKTLIKRTDIDTLFNPSQTA</sequence>
<name>A0A6P1NRH5_9BACT</name>
<accession>A0A6P1NRH5</accession>
<reference evidence="2 3" key="1">
    <citation type="submission" date="2020-01" db="EMBL/GenBank/DDBJ databases">
        <authorList>
            <person name="Kim M."/>
        </authorList>
    </citation>
    <scope>NUCLEOTIDE SEQUENCE [LARGE SCALE GENOMIC DNA]</scope>
    <source>
        <strain evidence="2 3">BT10</strain>
    </source>
</reference>
<dbReference type="Proteomes" id="UP000464214">
    <property type="component" value="Chromosome"/>
</dbReference>
<dbReference type="InterPro" id="IPR010093">
    <property type="entry name" value="SinI_DNA-bd"/>
</dbReference>
<feature type="domain" description="Helix-turn-helix" evidence="1">
    <location>
        <begin position="69"/>
        <end position="115"/>
    </location>
</feature>
<evidence type="ECO:0000313" key="3">
    <source>
        <dbReference type="Proteomes" id="UP000464214"/>
    </source>
</evidence>
<dbReference type="InterPro" id="IPR041657">
    <property type="entry name" value="HTH_17"/>
</dbReference>
<dbReference type="GO" id="GO:0003677">
    <property type="term" value="F:DNA binding"/>
    <property type="evidence" value="ECO:0007669"/>
    <property type="project" value="InterPro"/>
</dbReference>
<organism evidence="2 3">
    <name type="scientific">Nibribacter ruber</name>
    <dbReference type="NCBI Taxonomy" id="2698458"/>
    <lineage>
        <taxon>Bacteria</taxon>
        <taxon>Pseudomonadati</taxon>
        <taxon>Bacteroidota</taxon>
        <taxon>Cytophagia</taxon>
        <taxon>Cytophagales</taxon>
        <taxon>Hymenobacteraceae</taxon>
        <taxon>Nibribacter</taxon>
    </lineage>
</organism>
<evidence type="ECO:0000313" key="2">
    <source>
        <dbReference type="EMBL" id="QHL86277.1"/>
    </source>
</evidence>